<feature type="compositionally biased region" description="Polar residues" evidence="9">
    <location>
        <begin position="1063"/>
        <end position="1087"/>
    </location>
</feature>
<protein>
    <recommendedName>
        <fullName evidence="1">non-specific serine/threonine protein kinase</fullName>
        <ecNumber evidence="1">2.7.11.1</ecNumber>
    </recommendedName>
</protein>
<evidence type="ECO:0000256" key="3">
    <source>
        <dbReference type="ARBA" id="ARBA00022679"/>
    </source>
</evidence>
<dbReference type="PROSITE" id="PS00108">
    <property type="entry name" value="PROTEIN_KINASE_ST"/>
    <property type="match status" value="1"/>
</dbReference>
<feature type="compositionally biased region" description="Polar residues" evidence="9">
    <location>
        <begin position="1278"/>
        <end position="1287"/>
    </location>
</feature>
<feature type="compositionally biased region" description="Basic and acidic residues" evidence="9">
    <location>
        <begin position="435"/>
        <end position="450"/>
    </location>
</feature>
<keyword evidence="6" id="KW-0067">ATP-binding</keyword>
<feature type="compositionally biased region" description="Low complexity" evidence="9">
    <location>
        <begin position="896"/>
        <end position="943"/>
    </location>
</feature>
<dbReference type="Gene3D" id="1.10.510.10">
    <property type="entry name" value="Transferase(Phosphotransferase) domain 1"/>
    <property type="match status" value="1"/>
</dbReference>
<feature type="domain" description="Protein kinase" evidence="10">
    <location>
        <begin position="69"/>
        <end position="362"/>
    </location>
</feature>
<dbReference type="InterPro" id="IPR011009">
    <property type="entry name" value="Kinase-like_dom_sf"/>
</dbReference>
<dbReference type="GO" id="GO:0005524">
    <property type="term" value="F:ATP binding"/>
    <property type="evidence" value="ECO:0007669"/>
    <property type="project" value="UniProtKB-KW"/>
</dbReference>
<dbReference type="EC" id="2.7.11.1" evidence="1"/>
<evidence type="ECO:0000259" key="10">
    <source>
        <dbReference type="PROSITE" id="PS50011"/>
    </source>
</evidence>
<dbReference type="SUPFAM" id="SSF56112">
    <property type="entry name" value="Protein kinase-like (PK-like)"/>
    <property type="match status" value="1"/>
</dbReference>
<gene>
    <name evidence="11" type="ORF">FA09DRAFT_327585</name>
</gene>
<dbReference type="PANTHER" id="PTHR22967:SF57">
    <property type="entry name" value="AUXILIN, ISOFORM A-RELATED"/>
    <property type="match status" value="1"/>
</dbReference>
<dbReference type="STRING" id="58919.A0A316ZIG0"/>
<evidence type="ECO:0000256" key="5">
    <source>
        <dbReference type="ARBA" id="ARBA00022777"/>
    </source>
</evidence>
<dbReference type="GO" id="GO:0007015">
    <property type="term" value="P:actin filament organization"/>
    <property type="evidence" value="ECO:0007669"/>
    <property type="project" value="TreeGrafter"/>
</dbReference>
<evidence type="ECO:0000256" key="8">
    <source>
        <dbReference type="ARBA" id="ARBA00048679"/>
    </source>
</evidence>
<feature type="compositionally biased region" description="Acidic residues" evidence="9">
    <location>
        <begin position="813"/>
        <end position="827"/>
    </location>
</feature>
<dbReference type="Pfam" id="PF00069">
    <property type="entry name" value="Pkinase"/>
    <property type="match status" value="1"/>
</dbReference>
<evidence type="ECO:0000313" key="12">
    <source>
        <dbReference type="Proteomes" id="UP000245946"/>
    </source>
</evidence>
<name>A0A316ZIG0_9BASI</name>
<keyword evidence="12" id="KW-1185">Reference proteome</keyword>
<dbReference type="FunFam" id="1.10.510.10:FF:000853">
    <property type="entry name" value="Related to ARK1-Actin Regulating Kinase"/>
    <property type="match status" value="1"/>
</dbReference>
<feature type="compositionally biased region" description="Pro residues" evidence="9">
    <location>
        <begin position="474"/>
        <end position="484"/>
    </location>
</feature>
<evidence type="ECO:0000256" key="9">
    <source>
        <dbReference type="SAM" id="MobiDB-lite"/>
    </source>
</evidence>
<evidence type="ECO:0000256" key="1">
    <source>
        <dbReference type="ARBA" id="ARBA00012513"/>
    </source>
</evidence>
<feature type="compositionally biased region" description="Basic and acidic residues" evidence="9">
    <location>
        <begin position="1236"/>
        <end position="1247"/>
    </location>
</feature>
<feature type="compositionally biased region" description="Low complexity" evidence="9">
    <location>
        <begin position="591"/>
        <end position="608"/>
    </location>
</feature>
<dbReference type="InterPro" id="IPR008271">
    <property type="entry name" value="Ser/Thr_kinase_AS"/>
</dbReference>
<feature type="region of interest" description="Disordered" evidence="9">
    <location>
        <begin position="13"/>
        <end position="56"/>
    </location>
</feature>
<evidence type="ECO:0000256" key="7">
    <source>
        <dbReference type="ARBA" id="ARBA00047899"/>
    </source>
</evidence>
<keyword evidence="4" id="KW-0547">Nucleotide-binding</keyword>
<comment type="catalytic activity">
    <reaction evidence="7">
        <text>L-threonyl-[protein] + ATP = O-phospho-L-threonyl-[protein] + ADP + H(+)</text>
        <dbReference type="Rhea" id="RHEA:46608"/>
        <dbReference type="Rhea" id="RHEA-COMP:11060"/>
        <dbReference type="Rhea" id="RHEA-COMP:11605"/>
        <dbReference type="ChEBI" id="CHEBI:15378"/>
        <dbReference type="ChEBI" id="CHEBI:30013"/>
        <dbReference type="ChEBI" id="CHEBI:30616"/>
        <dbReference type="ChEBI" id="CHEBI:61977"/>
        <dbReference type="ChEBI" id="CHEBI:456216"/>
        <dbReference type="EC" id="2.7.11.1"/>
    </reaction>
</comment>
<feature type="compositionally biased region" description="Polar residues" evidence="9">
    <location>
        <begin position="841"/>
        <end position="851"/>
    </location>
</feature>
<dbReference type="Proteomes" id="UP000245946">
    <property type="component" value="Unassembled WGS sequence"/>
</dbReference>
<feature type="compositionally biased region" description="Basic and acidic residues" evidence="9">
    <location>
        <begin position="1103"/>
        <end position="1114"/>
    </location>
</feature>
<keyword evidence="3" id="KW-0808">Transferase</keyword>
<dbReference type="PANTHER" id="PTHR22967">
    <property type="entry name" value="SERINE/THREONINE PROTEIN KINASE"/>
    <property type="match status" value="1"/>
</dbReference>
<evidence type="ECO:0000256" key="6">
    <source>
        <dbReference type="ARBA" id="ARBA00022840"/>
    </source>
</evidence>
<evidence type="ECO:0000256" key="2">
    <source>
        <dbReference type="ARBA" id="ARBA00022527"/>
    </source>
</evidence>
<proteinExistence type="predicted"/>
<evidence type="ECO:0000256" key="4">
    <source>
        <dbReference type="ARBA" id="ARBA00022741"/>
    </source>
</evidence>
<sequence>MAMRAPYAPAYAGGAGGGGGGGGPSRGPMSPPGMQPMGAPQSAPAPAAAPPHKGTLAPGTRVQVGALAVVVVKYLAEGGFAHVYLVRSSQPLPLPAAAGAPPGAEYTHVLKRIAVPDKEALAIVRGEVEVHRALRSHPNIVHFIEASATSLPNGGYEVFILMEFCSGGGLIDLMNARLRTRLAEADVLRIFCDVGAGLSAMHHASPPLLHRDLKVENVLLAPSTRPGGATYKLCDFGSTTPILSRRAPRSADEVRRLEAELNRTTTLQYRAPEMVDVAQRRVIDEKADVWAMGVLLYKLCYYTTPFEENGGGPLAILNARYRFPSQPAYSDGVKALVASMLQEQSASRPTIDEVLMRAHSLLGTPAPDSVAHYAKLAQSGKQMSELPTLTSSKGGVELGADAAARALASQQAKGRIVPAAPGGTSDLIDMAPSEEETRRAEEAEARRRAEGITPMRRGRPGKTPGATATNGSPAPSPAPKPTPAPAARVPMQLTGPRSPDPSIKVAPASAGGFSDTFSPPTGFADSFAPSNAGSPASVATTHTAPQSAGLRLPPGSANELRTTPLNHSPALPGFGSNAPSPRVSPLPSPVAPAARSAPSGSAVPAVKSKAQDDEASSRFPSVAELDARYASPPAAERKEERAPLPGISQRESVGAVASRFASGSSSSSASNAPSASRPTDFGASLTARWPPLAGSASPLATPSQARKRPSIEHRHSVSGTPGSRTVSSERKAPEGSTKAPTLPTRKPMPQDWLTAELDHSAQASGESKTQKLAAPAVVPEKAAYRSPARYAAERLPDVVTDAPAAPPKAVPVDDSDSSGDEGPEEVEYSPRRPVSMAVSPSYGNASRSGRTSPGRIKKPSWLVEASKPASSASLQAAVSPRLQDAPAVPLSEAEKAPSSAERAPSPAFDVTSPEPASARSPQPSSARSPQPSEARSPQPAAARVPAWDEDDEEMRAMPPPRLDGQYIHRAPSGTVGTLIDIGGSRQASYDEGYTQKIAEKPAAEAATPPAADAGISPFAPTVKRFADAATSPTISSTEKDERRAPVAPVPRKGTAESMVSRYENLTLSGSRADSSTAAKNIARSRSASPAKLTSRPASPAKPSKQDDEAEDFKSRFPSVEVKQPKEPHSAPARAASPAKTSSTEKASRPRDFSPPRRANTLAAPVPFGSKDGDEEESKPQARLAQPGRPAPGSLVRERQRSLVGASKPDVIVPIMPRATRPVSSRPAPQANASLKPWERDAAEREAASKGGVVRGRVTAASPRDDDSGGEGFSGVGQLVSQWQTNAANGARGWGKVGEPRRLPGNPAEAKLSSEAAARVNGEESTTLRRSSTMSQLNSGRQPGRDV</sequence>
<dbReference type="GO" id="GO:0005737">
    <property type="term" value="C:cytoplasm"/>
    <property type="evidence" value="ECO:0007669"/>
    <property type="project" value="TreeGrafter"/>
</dbReference>
<keyword evidence="5" id="KW-0418">Kinase</keyword>
<feature type="compositionally biased region" description="Low complexity" evidence="9">
    <location>
        <begin position="1129"/>
        <end position="1143"/>
    </location>
</feature>
<dbReference type="GeneID" id="37268997"/>
<feature type="compositionally biased region" description="Polar residues" evidence="9">
    <location>
        <begin position="717"/>
        <end position="726"/>
    </location>
</feature>
<comment type="catalytic activity">
    <reaction evidence="8">
        <text>L-seryl-[protein] + ATP = O-phospho-L-seryl-[protein] + ADP + H(+)</text>
        <dbReference type="Rhea" id="RHEA:17989"/>
        <dbReference type="Rhea" id="RHEA-COMP:9863"/>
        <dbReference type="Rhea" id="RHEA-COMP:11604"/>
        <dbReference type="ChEBI" id="CHEBI:15378"/>
        <dbReference type="ChEBI" id="CHEBI:29999"/>
        <dbReference type="ChEBI" id="CHEBI:30616"/>
        <dbReference type="ChEBI" id="CHEBI:83421"/>
        <dbReference type="ChEBI" id="CHEBI:456216"/>
        <dbReference type="EC" id="2.7.11.1"/>
    </reaction>
</comment>
<feature type="region of interest" description="Disordered" evidence="9">
    <location>
        <begin position="1026"/>
        <end position="1346"/>
    </location>
</feature>
<dbReference type="OrthoDB" id="2018507at2759"/>
<dbReference type="GO" id="GO:0000147">
    <property type="term" value="P:actin cortical patch assembly"/>
    <property type="evidence" value="ECO:0007669"/>
    <property type="project" value="TreeGrafter"/>
</dbReference>
<dbReference type="PROSITE" id="PS50011">
    <property type="entry name" value="PROTEIN_KINASE_DOM"/>
    <property type="match status" value="1"/>
</dbReference>
<organism evidence="11 12">
    <name type="scientific">Tilletiopsis washingtonensis</name>
    <dbReference type="NCBI Taxonomy" id="58919"/>
    <lineage>
        <taxon>Eukaryota</taxon>
        <taxon>Fungi</taxon>
        <taxon>Dikarya</taxon>
        <taxon>Basidiomycota</taxon>
        <taxon>Ustilaginomycotina</taxon>
        <taxon>Exobasidiomycetes</taxon>
        <taxon>Entylomatales</taxon>
        <taxon>Entylomatales incertae sedis</taxon>
        <taxon>Tilletiopsis</taxon>
    </lineage>
</organism>
<accession>A0A316ZIG0</accession>
<keyword evidence="2" id="KW-0723">Serine/threonine-protein kinase</keyword>
<dbReference type="EMBL" id="KZ819284">
    <property type="protein sequence ID" value="PWO00869.1"/>
    <property type="molecule type" value="Genomic_DNA"/>
</dbReference>
<reference evidence="11 12" key="1">
    <citation type="journal article" date="2018" name="Mol. Biol. Evol.">
        <title>Broad Genomic Sampling Reveals a Smut Pathogenic Ancestry of the Fungal Clade Ustilaginomycotina.</title>
        <authorList>
            <person name="Kijpornyongpan T."/>
            <person name="Mondo S.J."/>
            <person name="Barry K."/>
            <person name="Sandor L."/>
            <person name="Lee J."/>
            <person name="Lipzen A."/>
            <person name="Pangilinan J."/>
            <person name="LaButti K."/>
            <person name="Hainaut M."/>
            <person name="Henrissat B."/>
            <person name="Grigoriev I.V."/>
            <person name="Spatafora J.W."/>
            <person name="Aime M.C."/>
        </authorList>
    </citation>
    <scope>NUCLEOTIDE SEQUENCE [LARGE SCALE GENOMIC DNA]</scope>
    <source>
        <strain evidence="11 12">MCA 4186</strain>
    </source>
</reference>
<feature type="compositionally biased region" description="Polar residues" evidence="9">
    <location>
        <begin position="1322"/>
        <end position="1340"/>
    </location>
</feature>
<feature type="compositionally biased region" description="Polar residues" evidence="9">
    <location>
        <begin position="528"/>
        <end position="546"/>
    </location>
</feature>
<dbReference type="SMART" id="SM00220">
    <property type="entry name" value="S_TKc"/>
    <property type="match status" value="1"/>
</dbReference>
<feature type="region of interest" description="Disordered" evidence="9">
    <location>
        <begin position="412"/>
        <end position="969"/>
    </location>
</feature>
<feature type="compositionally biased region" description="Low complexity" evidence="9">
    <location>
        <begin position="35"/>
        <end position="46"/>
    </location>
</feature>
<feature type="compositionally biased region" description="Basic and acidic residues" evidence="9">
    <location>
        <begin position="1145"/>
        <end position="1154"/>
    </location>
</feature>
<dbReference type="RefSeq" id="XP_025601147.1">
    <property type="nucleotide sequence ID" value="XM_025741453.1"/>
</dbReference>
<feature type="compositionally biased region" description="Gly residues" evidence="9">
    <location>
        <begin position="13"/>
        <end position="25"/>
    </location>
</feature>
<dbReference type="GO" id="GO:0004674">
    <property type="term" value="F:protein serine/threonine kinase activity"/>
    <property type="evidence" value="ECO:0007669"/>
    <property type="project" value="UniProtKB-KW"/>
</dbReference>
<dbReference type="InterPro" id="IPR000719">
    <property type="entry name" value="Prot_kinase_dom"/>
</dbReference>
<evidence type="ECO:0000313" key="11">
    <source>
        <dbReference type="EMBL" id="PWO00869.1"/>
    </source>
</evidence>
<feature type="compositionally biased region" description="Low complexity" evidence="9">
    <location>
        <begin position="652"/>
        <end position="678"/>
    </location>
</feature>